<dbReference type="InterPro" id="IPR011009">
    <property type="entry name" value="Kinase-like_dom_sf"/>
</dbReference>
<keyword evidence="4" id="KW-1185">Reference proteome</keyword>
<sequence>MNTDSTSSGDFEDNLEEVPDWPFDSCTLELSDGRSLELADSISRLPTHKEPAVYMCRARLGMDDVVVKYSWSDARMHEAQVVETAASFARECGDVWVLDHLPNIVHYEERKSSEGARTEPAILHLLVQEELYPITELTTAAELGEAFSGFFKCYRWLVERARIMHRDISLSNLMYRTLDGKVHGVLDGFTLAVFMDGQSSSFPPQNAPPFRAIDFFQSVPPAGHLYRYDLESMFYALLLVSSSYQDGKRIPPSTKHLEQRDKLDPDTLFNEKWWFLTCADPGWRPTAQFSGLRNLIFFLACLFNNGIYARTKFRDQVFDDTGLRAVSYNDGFDLTTLGGHVTFDSFANVLNARLPPYSPKRTSAMLSSPASSLSPATTMTQSNLLPTVDSSKTGTSSGSEIS</sequence>
<keyword evidence="3" id="KW-0808">Transferase</keyword>
<feature type="compositionally biased region" description="Polar residues" evidence="1">
    <location>
        <begin position="381"/>
        <end position="402"/>
    </location>
</feature>
<feature type="compositionally biased region" description="Low complexity" evidence="1">
    <location>
        <begin position="362"/>
        <end position="380"/>
    </location>
</feature>
<proteinExistence type="predicted"/>
<feature type="region of interest" description="Disordered" evidence="1">
    <location>
        <begin position="361"/>
        <end position="402"/>
    </location>
</feature>
<reference evidence="3 4" key="1">
    <citation type="journal article" date="2024" name="J Genomics">
        <title>Draft genome sequencing and assembly of Favolaschia claudopus CIRM-BRFM 2984 isolated from oak limbs.</title>
        <authorList>
            <person name="Navarro D."/>
            <person name="Drula E."/>
            <person name="Chaduli D."/>
            <person name="Cazenave R."/>
            <person name="Ahrendt S."/>
            <person name="Wang J."/>
            <person name="Lipzen A."/>
            <person name="Daum C."/>
            <person name="Barry K."/>
            <person name="Grigoriev I.V."/>
            <person name="Favel A."/>
            <person name="Rosso M.N."/>
            <person name="Martin F."/>
        </authorList>
    </citation>
    <scope>NUCLEOTIDE SEQUENCE [LARGE SCALE GENOMIC DNA]</scope>
    <source>
        <strain evidence="3 4">CIRM-BRFM 2984</strain>
    </source>
</reference>
<feature type="domain" description="Fungal-type protein kinase" evidence="2">
    <location>
        <begin position="125"/>
        <end position="239"/>
    </location>
</feature>
<protein>
    <submittedName>
        <fullName evidence="3">Other 1 protein kinase</fullName>
    </submittedName>
</protein>
<organism evidence="3 4">
    <name type="scientific">Favolaschia claudopus</name>
    <dbReference type="NCBI Taxonomy" id="2862362"/>
    <lineage>
        <taxon>Eukaryota</taxon>
        <taxon>Fungi</taxon>
        <taxon>Dikarya</taxon>
        <taxon>Basidiomycota</taxon>
        <taxon>Agaricomycotina</taxon>
        <taxon>Agaricomycetes</taxon>
        <taxon>Agaricomycetidae</taxon>
        <taxon>Agaricales</taxon>
        <taxon>Marasmiineae</taxon>
        <taxon>Mycenaceae</taxon>
        <taxon>Favolaschia</taxon>
    </lineage>
</organism>
<dbReference type="Pfam" id="PF17667">
    <property type="entry name" value="Pkinase_fungal"/>
    <property type="match status" value="1"/>
</dbReference>
<evidence type="ECO:0000256" key="1">
    <source>
        <dbReference type="SAM" id="MobiDB-lite"/>
    </source>
</evidence>
<evidence type="ECO:0000259" key="2">
    <source>
        <dbReference type="Pfam" id="PF17667"/>
    </source>
</evidence>
<dbReference type="SUPFAM" id="SSF56112">
    <property type="entry name" value="Protein kinase-like (PK-like)"/>
    <property type="match status" value="1"/>
</dbReference>
<gene>
    <name evidence="3" type="ORF">R3P38DRAFT_3597902</name>
</gene>
<keyword evidence="3" id="KW-0418">Kinase</keyword>
<dbReference type="Proteomes" id="UP001362999">
    <property type="component" value="Unassembled WGS sequence"/>
</dbReference>
<evidence type="ECO:0000313" key="4">
    <source>
        <dbReference type="Proteomes" id="UP001362999"/>
    </source>
</evidence>
<comment type="caution">
    <text evidence="3">The sequence shown here is derived from an EMBL/GenBank/DDBJ whole genome shotgun (WGS) entry which is preliminary data.</text>
</comment>
<dbReference type="InterPro" id="IPR040976">
    <property type="entry name" value="Pkinase_fungal"/>
</dbReference>
<name>A0AAW0AEE9_9AGAR</name>
<dbReference type="GO" id="GO:0016301">
    <property type="term" value="F:kinase activity"/>
    <property type="evidence" value="ECO:0007669"/>
    <property type="project" value="UniProtKB-KW"/>
</dbReference>
<accession>A0AAW0AEE9</accession>
<dbReference type="AlphaFoldDB" id="A0AAW0AEE9"/>
<dbReference type="EMBL" id="JAWWNJ010000071">
    <property type="protein sequence ID" value="KAK7007366.1"/>
    <property type="molecule type" value="Genomic_DNA"/>
</dbReference>
<evidence type="ECO:0000313" key="3">
    <source>
        <dbReference type="EMBL" id="KAK7007366.1"/>
    </source>
</evidence>